<dbReference type="SUPFAM" id="SSF55729">
    <property type="entry name" value="Acyl-CoA N-acyltransferases (Nat)"/>
    <property type="match status" value="2"/>
</dbReference>
<evidence type="ECO:0000256" key="3">
    <source>
        <dbReference type="ARBA" id="ARBA00022960"/>
    </source>
</evidence>
<dbReference type="InterPro" id="IPR003447">
    <property type="entry name" value="FEMABX"/>
</dbReference>
<evidence type="ECO:0000256" key="2">
    <source>
        <dbReference type="ARBA" id="ARBA00022679"/>
    </source>
</evidence>
<dbReference type="InterPro" id="IPR050644">
    <property type="entry name" value="PG_Glycine_Bridge_Synth"/>
</dbReference>
<dbReference type="InterPro" id="IPR016181">
    <property type="entry name" value="Acyl_CoA_acyltransferase"/>
</dbReference>
<evidence type="ECO:0000256" key="1">
    <source>
        <dbReference type="ARBA" id="ARBA00009943"/>
    </source>
</evidence>
<keyword evidence="6" id="KW-0961">Cell wall biogenesis/degradation</keyword>
<evidence type="ECO:0000256" key="5">
    <source>
        <dbReference type="ARBA" id="ARBA00023315"/>
    </source>
</evidence>
<dbReference type="GO" id="GO:0071555">
    <property type="term" value="P:cell wall organization"/>
    <property type="evidence" value="ECO:0007669"/>
    <property type="project" value="UniProtKB-KW"/>
</dbReference>
<dbReference type="PANTHER" id="PTHR36174">
    <property type="entry name" value="LIPID II:GLYCINE GLYCYLTRANSFERASE"/>
    <property type="match status" value="1"/>
</dbReference>
<feature type="domain" description="BioF2-like acetyltransferase" evidence="7">
    <location>
        <begin position="157"/>
        <end position="296"/>
    </location>
</feature>
<dbReference type="EMBL" id="VWXX01000026">
    <property type="protein sequence ID" value="KAA6183940.1"/>
    <property type="molecule type" value="Genomic_DNA"/>
</dbReference>
<dbReference type="PANTHER" id="PTHR36174:SF1">
    <property type="entry name" value="LIPID II:GLYCINE GLYCYLTRANSFERASE"/>
    <property type="match status" value="1"/>
</dbReference>
<name>A0A5M8FIX9_9GAMM</name>
<dbReference type="GO" id="GO:0016755">
    <property type="term" value="F:aminoacyltransferase activity"/>
    <property type="evidence" value="ECO:0007669"/>
    <property type="project" value="InterPro"/>
</dbReference>
<keyword evidence="3" id="KW-0133">Cell shape</keyword>
<dbReference type="PROSITE" id="PS51191">
    <property type="entry name" value="FEMABX"/>
    <property type="match status" value="1"/>
</dbReference>
<accession>A0A5M8FIX9</accession>
<keyword evidence="9" id="KW-1185">Reference proteome</keyword>
<dbReference type="Pfam" id="PF13480">
    <property type="entry name" value="Acetyltransf_6"/>
    <property type="match status" value="1"/>
</dbReference>
<dbReference type="GO" id="GO:0009252">
    <property type="term" value="P:peptidoglycan biosynthetic process"/>
    <property type="evidence" value="ECO:0007669"/>
    <property type="project" value="UniProtKB-KW"/>
</dbReference>
<evidence type="ECO:0000259" key="7">
    <source>
        <dbReference type="Pfam" id="PF13480"/>
    </source>
</evidence>
<keyword evidence="4" id="KW-0573">Peptidoglycan synthesis</keyword>
<dbReference type="Gene3D" id="3.40.630.30">
    <property type="match status" value="2"/>
</dbReference>
<organism evidence="8 9">
    <name type="scientific">Thiohalocapsa marina</name>
    <dbReference type="NCBI Taxonomy" id="424902"/>
    <lineage>
        <taxon>Bacteria</taxon>
        <taxon>Pseudomonadati</taxon>
        <taxon>Pseudomonadota</taxon>
        <taxon>Gammaproteobacteria</taxon>
        <taxon>Chromatiales</taxon>
        <taxon>Chromatiaceae</taxon>
        <taxon>Thiohalocapsa</taxon>
    </lineage>
</organism>
<comment type="similarity">
    <text evidence="1">Belongs to the FemABX family.</text>
</comment>
<evidence type="ECO:0000256" key="6">
    <source>
        <dbReference type="ARBA" id="ARBA00023316"/>
    </source>
</evidence>
<keyword evidence="5" id="KW-0012">Acyltransferase</keyword>
<dbReference type="InterPro" id="IPR038740">
    <property type="entry name" value="BioF2-like_GNAT_dom"/>
</dbReference>
<dbReference type="OrthoDB" id="7844032at2"/>
<reference evidence="8 9" key="1">
    <citation type="submission" date="2019-09" db="EMBL/GenBank/DDBJ databases">
        <title>Whole-genome sequence of the purple sulfur bacterium Thiohalocapsa marina DSM 19078.</title>
        <authorList>
            <person name="Kyndt J.A."/>
            <person name="Meyer T.E."/>
        </authorList>
    </citation>
    <scope>NUCLEOTIDE SEQUENCE [LARGE SCALE GENOMIC DNA]</scope>
    <source>
        <strain evidence="8 9">DSM 19078</strain>
    </source>
</reference>
<proteinExistence type="inferred from homology"/>
<comment type="caution">
    <text evidence="8">The sequence shown here is derived from an EMBL/GenBank/DDBJ whole genome shotgun (WGS) entry which is preliminary data.</text>
</comment>
<protein>
    <submittedName>
        <fullName evidence="8">GNAT family N-acetyltransferase</fullName>
    </submittedName>
</protein>
<evidence type="ECO:0000313" key="9">
    <source>
        <dbReference type="Proteomes" id="UP000322981"/>
    </source>
</evidence>
<evidence type="ECO:0000313" key="8">
    <source>
        <dbReference type="EMBL" id="KAA6183940.1"/>
    </source>
</evidence>
<sequence>MFGISSDLSTHPRRWDDLLPRLYGHPLQSRLWGDALSHHTHGRESLYLHDTREAGPDWIARVEERRLFGVGKVAWIPRGPVLQSVEELEAALDELRDVLGQRGFCLMAMSPWFEKSSAYLAHLRRAGAVLSASRHRTIWIDLTQGRDALWQRLDKQWRYGVGRALRVGVSVDTESDTETVNAFFDLCKRVSEAKRFRLPASSGQMLALLQGGLEGAVEARLFIARFRGTPAAGVFVLRCGTTMHYLWGAADRAFSKQRVGEAVQWAAVEWALSQGCRLYDLEGIDPERNPGTYQFKKKMGGREVDLPGEIYVPMGLRGRVIANVLRRRC</sequence>
<keyword evidence="2 8" id="KW-0808">Transferase</keyword>
<dbReference type="GO" id="GO:0008360">
    <property type="term" value="P:regulation of cell shape"/>
    <property type="evidence" value="ECO:0007669"/>
    <property type="project" value="UniProtKB-KW"/>
</dbReference>
<evidence type="ECO:0000256" key="4">
    <source>
        <dbReference type="ARBA" id="ARBA00022984"/>
    </source>
</evidence>
<dbReference type="Proteomes" id="UP000322981">
    <property type="component" value="Unassembled WGS sequence"/>
</dbReference>
<gene>
    <name evidence="8" type="ORF">F2Q65_14125</name>
</gene>
<dbReference type="AlphaFoldDB" id="A0A5M8FIX9"/>